<accession>A0A5J9W1L8</accession>
<evidence type="ECO:0000256" key="5">
    <source>
        <dbReference type="ARBA" id="ARBA00023295"/>
    </source>
</evidence>
<evidence type="ECO:0000256" key="6">
    <source>
        <dbReference type="PIRSR" id="PIRSR005604-1"/>
    </source>
</evidence>
<keyword evidence="1 8" id="KW-0808">Transferase</keyword>
<evidence type="ECO:0000313" key="11">
    <source>
        <dbReference type="Proteomes" id="UP000324897"/>
    </source>
</evidence>
<dbReference type="Gramene" id="TVU42058">
    <property type="protein sequence ID" value="TVU42058"/>
    <property type="gene ID" value="EJB05_08442"/>
</dbReference>
<keyword evidence="8" id="KW-0964">Secreted</keyword>
<comment type="caution">
    <text evidence="10">The sequence shown here is derived from an EMBL/GenBank/DDBJ whole genome shotgun (WGS) entry which is preliminary data.</text>
</comment>
<keyword evidence="3" id="KW-1015">Disulfide bond</keyword>
<dbReference type="SUPFAM" id="SSF49899">
    <property type="entry name" value="Concanavalin A-like lectins/glucanases"/>
    <property type="match status" value="1"/>
</dbReference>
<dbReference type="GO" id="GO:0042546">
    <property type="term" value="P:cell wall biogenesis"/>
    <property type="evidence" value="ECO:0007669"/>
    <property type="project" value="InterPro"/>
</dbReference>
<dbReference type="CDD" id="cd02176">
    <property type="entry name" value="GH16_XET"/>
    <property type="match status" value="1"/>
</dbReference>
<keyword evidence="2 8" id="KW-0378">Hydrolase</keyword>
<dbReference type="InterPro" id="IPR044791">
    <property type="entry name" value="Beta-glucanase/XTH"/>
</dbReference>
<dbReference type="GO" id="GO:0010411">
    <property type="term" value="P:xyloglucan metabolic process"/>
    <property type="evidence" value="ECO:0007669"/>
    <property type="project" value="InterPro"/>
</dbReference>
<sequence>MGQARAQLLASLAAIYLVLVSAGNIDNEIDMMWGNSKLVTDSSGQQAIALTLDPNGGSAMRSKNTYRFCRIDIDIKLVPGNSAGTVTTFYMISEGSWQSRDEIDLEFLGNSSGQPYTLHTNMYAKGKGGREKQYRLWFDPTQDYHTYTIIWNRDWTLILVDNKVIRQMKNKEMNGIAYPSTQQMRVYASLWNADDWATQGGRVKIDWSQAPFVAYFRNYRAISCTSYQTSSLCAEGSTNPMGWFNQELNDSRKQQLKEVDDNYKIYDYCTDTKRFQNGFPHECEAEKSQPMMSGFSTLSKNLSPYFIRSCSDLDTLVSSIGLYKLT</sequence>
<dbReference type="EC" id="2.4.1.207" evidence="8"/>
<dbReference type="GO" id="GO:0071555">
    <property type="term" value="P:cell wall organization"/>
    <property type="evidence" value="ECO:0007669"/>
    <property type="project" value="UniProtKB-KW"/>
</dbReference>
<comment type="PTM">
    <text evidence="8">Contains at least one intrachain disulfide bond essential for its enzymatic activity.</text>
</comment>
<dbReference type="InterPro" id="IPR010713">
    <property type="entry name" value="XET_C"/>
</dbReference>
<proteinExistence type="inferred from homology"/>
<dbReference type="PIRSF" id="PIRSF005604">
    <property type="entry name" value="XET"/>
    <property type="match status" value="1"/>
</dbReference>
<evidence type="ECO:0000256" key="8">
    <source>
        <dbReference type="RuleBase" id="RU361120"/>
    </source>
</evidence>
<dbReference type="InterPro" id="IPR000757">
    <property type="entry name" value="Beta-glucanase-like"/>
</dbReference>
<name>A0A5J9W1L8_9POAL</name>
<feature type="chain" id="PRO_5023971308" description="Xyloglucan endotransglucosylase/hydrolase" evidence="8">
    <location>
        <begin position="23"/>
        <end position="326"/>
    </location>
</feature>
<dbReference type="GO" id="GO:0016762">
    <property type="term" value="F:xyloglucan:xyloglucosyl transferase activity"/>
    <property type="evidence" value="ECO:0007669"/>
    <property type="project" value="UniProtKB-EC"/>
</dbReference>
<feature type="non-terminal residue" evidence="10">
    <location>
        <position position="326"/>
    </location>
</feature>
<dbReference type="InterPro" id="IPR013320">
    <property type="entry name" value="ConA-like_dom_sf"/>
</dbReference>
<keyword evidence="8" id="KW-0961">Cell wall biogenesis/degradation</keyword>
<evidence type="ECO:0000313" key="10">
    <source>
        <dbReference type="EMBL" id="TVU42058.1"/>
    </source>
</evidence>
<dbReference type="Pfam" id="PF06955">
    <property type="entry name" value="XET_C"/>
    <property type="match status" value="1"/>
</dbReference>
<evidence type="ECO:0000256" key="7">
    <source>
        <dbReference type="PIRSR" id="PIRSR005604-2"/>
    </source>
</evidence>
<evidence type="ECO:0000256" key="4">
    <source>
        <dbReference type="ARBA" id="ARBA00023180"/>
    </source>
</evidence>
<dbReference type="PROSITE" id="PS01034">
    <property type="entry name" value="GH16_1"/>
    <property type="match status" value="1"/>
</dbReference>
<dbReference type="GO" id="GO:0004553">
    <property type="term" value="F:hydrolase activity, hydrolyzing O-glycosyl compounds"/>
    <property type="evidence" value="ECO:0007669"/>
    <property type="project" value="InterPro"/>
</dbReference>
<comment type="subcellular location">
    <subcellularLocation>
        <location evidence="8">Secreted</location>
        <location evidence="8">Cell wall</location>
    </subcellularLocation>
    <subcellularLocation>
        <location evidence="8">Secreted</location>
        <location evidence="8">Extracellular space</location>
        <location evidence="8">Apoplast</location>
    </subcellularLocation>
</comment>
<protein>
    <recommendedName>
        <fullName evidence="8">Xyloglucan endotransglucosylase/hydrolase</fullName>
        <ecNumber evidence="8">2.4.1.207</ecNumber>
    </recommendedName>
</protein>
<dbReference type="GO" id="GO:0048046">
    <property type="term" value="C:apoplast"/>
    <property type="evidence" value="ECO:0007669"/>
    <property type="project" value="UniProtKB-SubCell"/>
</dbReference>
<dbReference type="InterPro" id="IPR016455">
    <property type="entry name" value="XTH"/>
</dbReference>
<dbReference type="AlphaFoldDB" id="A0A5J9W1L8"/>
<feature type="glycosylation site" description="N-linked (GlcNAc...) asparagine" evidence="7">
    <location>
        <position position="110"/>
    </location>
</feature>
<comment type="similarity">
    <text evidence="8">Belongs to the glycosyl hydrolase 16 family.</text>
</comment>
<dbReference type="InterPro" id="IPR008263">
    <property type="entry name" value="GH16_AS"/>
</dbReference>
<keyword evidence="8" id="KW-0732">Signal</keyword>
<evidence type="ECO:0000256" key="3">
    <source>
        <dbReference type="ARBA" id="ARBA00023157"/>
    </source>
</evidence>
<keyword evidence="4" id="KW-0325">Glycoprotein</keyword>
<evidence type="ECO:0000256" key="2">
    <source>
        <dbReference type="ARBA" id="ARBA00022801"/>
    </source>
</evidence>
<keyword evidence="8" id="KW-0134">Cell wall</keyword>
<keyword evidence="5 8" id="KW-0326">Glycosidase</keyword>
<keyword evidence="11" id="KW-1185">Reference proteome</keyword>
<dbReference type="Pfam" id="PF00722">
    <property type="entry name" value="Glyco_hydro_16"/>
    <property type="match status" value="1"/>
</dbReference>
<feature type="domain" description="GH16" evidence="9">
    <location>
        <begin position="20"/>
        <end position="216"/>
    </location>
</feature>
<feature type="active site" description="Nucleophile" evidence="6">
    <location>
        <position position="102"/>
    </location>
</feature>
<gene>
    <name evidence="10" type="ORF">EJB05_08442</name>
</gene>
<evidence type="ECO:0000256" key="1">
    <source>
        <dbReference type="ARBA" id="ARBA00022679"/>
    </source>
</evidence>
<dbReference type="Proteomes" id="UP000324897">
    <property type="component" value="Unassembled WGS sequence"/>
</dbReference>
<dbReference type="OrthoDB" id="4781at2759"/>
<feature type="active site" description="Nucleophile" evidence="6">
    <location>
        <position position="106"/>
    </location>
</feature>
<dbReference type="Gene3D" id="2.60.120.200">
    <property type="match status" value="1"/>
</dbReference>
<evidence type="ECO:0000259" key="9">
    <source>
        <dbReference type="PROSITE" id="PS51762"/>
    </source>
</evidence>
<keyword evidence="8" id="KW-0052">Apoplast</keyword>
<reference evidence="10 11" key="1">
    <citation type="journal article" date="2019" name="Sci. Rep.">
        <title>A high-quality genome of Eragrostis curvula grass provides insights into Poaceae evolution and supports new strategies to enhance forage quality.</title>
        <authorList>
            <person name="Carballo J."/>
            <person name="Santos B.A.C.M."/>
            <person name="Zappacosta D."/>
            <person name="Garbus I."/>
            <person name="Selva J.P."/>
            <person name="Gallo C.A."/>
            <person name="Diaz A."/>
            <person name="Albertini E."/>
            <person name="Caccamo M."/>
            <person name="Echenique V."/>
        </authorList>
    </citation>
    <scope>NUCLEOTIDE SEQUENCE [LARGE SCALE GENOMIC DNA]</scope>
    <source>
        <strain evidence="11">cv. Victoria</strain>
        <tissue evidence="10">Leaf</tissue>
    </source>
</reference>
<dbReference type="PROSITE" id="PS51762">
    <property type="entry name" value="GH16_2"/>
    <property type="match status" value="1"/>
</dbReference>
<dbReference type="PANTHER" id="PTHR31062">
    <property type="entry name" value="XYLOGLUCAN ENDOTRANSGLUCOSYLASE/HYDROLASE PROTEIN 8-RELATED"/>
    <property type="match status" value="1"/>
</dbReference>
<feature type="signal peptide" evidence="8">
    <location>
        <begin position="1"/>
        <end position="22"/>
    </location>
</feature>
<comment type="function">
    <text evidence="8">Catalyzes xyloglucan endohydrolysis (XEH) and/or endotransglycosylation (XET). Cleaves and religates xyloglucan polymers, an essential constituent of the primary cell wall, and thereby participates in cell wall construction of growing tissues.</text>
</comment>
<dbReference type="EMBL" id="RWGY01000005">
    <property type="protein sequence ID" value="TVU42058.1"/>
    <property type="molecule type" value="Genomic_DNA"/>
</dbReference>
<organism evidence="10 11">
    <name type="scientific">Eragrostis curvula</name>
    <name type="common">weeping love grass</name>
    <dbReference type="NCBI Taxonomy" id="38414"/>
    <lineage>
        <taxon>Eukaryota</taxon>
        <taxon>Viridiplantae</taxon>
        <taxon>Streptophyta</taxon>
        <taxon>Embryophyta</taxon>
        <taxon>Tracheophyta</taxon>
        <taxon>Spermatophyta</taxon>
        <taxon>Magnoliopsida</taxon>
        <taxon>Liliopsida</taxon>
        <taxon>Poales</taxon>
        <taxon>Poaceae</taxon>
        <taxon>PACMAD clade</taxon>
        <taxon>Chloridoideae</taxon>
        <taxon>Eragrostideae</taxon>
        <taxon>Eragrostidinae</taxon>
        <taxon>Eragrostis</taxon>
    </lineage>
</organism>